<dbReference type="SUPFAM" id="SSF51905">
    <property type="entry name" value="FAD/NAD(P)-binding domain"/>
    <property type="match status" value="1"/>
</dbReference>
<dbReference type="PROSITE" id="PS51379">
    <property type="entry name" value="4FE4S_FER_2"/>
    <property type="match status" value="1"/>
</dbReference>
<dbReference type="GO" id="GO:0005743">
    <property type="term" value="C:mitochondrial inner membrane"/>
    <property type="evidence" value="ECO:0007669"/>
    <property type="project" value="TreeGrafter"/>
</dbReference>
<evidence type="ECO:0000256" key="4">
    <source>
        <dbReference type="ARBA" id="ARBA00022630"/>
    </source>
</evidence>
<feature type="domain" description="4Fe-4S ferredoxin-type" evidence="14">
    <location>
        <begin position="576"/>
        <end position="605"/>
    </location>
</feature>
<dbReference type="PANTHER" id="PTHR10617:SF107">
    <property type="entry name" value="ELECTRON TRANSFER FLAVOPROTEIN-UBIQUINONE OXIDOREDUCTASE, MITOCHONDRIAL"/>
    <property type="match status" value="1"/>
</dbReference>
<proteinExistence type="predicted"/>
<keyword evidence="5 12" id="KW-0479">Metal-binding</keyword>
<dbReference type="EMBL" id="CAKKNE010000002">
    <property type="protein sequence ID" value="CAH0367689.1"/>
    <property type="molecule type" value="Genomic_DNA"/>
</dbReference>
<keyword evidence="3 12" id="KW-0813">Transport</keyword>
<evidence type="ECO:0000256" key="2">
    <source>
        <dbReference type="ARBA" id="ARBA00002819"/>
    </source>
</evidence>
<dbReference type="SUPFAM" id="SSF54862">
    <property type="entry name" value="4Fe-4S ferredoxins"/>
    <property type="match status" value="1"/>
</dbReference>
<protein>
    <recommendedName>
        <fullName evidence="12">Electron transfer flavoprotein-ubiquinone oxidoreductase</fullName>
        <shortName evidence="12">ETF-QO</shortName>
        <ecNumber evidence="12">1.5.5.1</ecNumber>
    </recommendedName>
</protein>
<keyword evidence="7 12" id="KW-0249">Electron transport</keyword>
<dbReference type="Gene3D" id="3.50.50.60">
    <property type="entry name" value="FAD/NAD(P)-binding domain"/>
    <property type="match status" value="1"/>
</dbReference>
<reference evidence="15" key="1">
    <citation type="submission" date="2021-11" db="EMBL/GenBank/DDBJ databases">
        <authorList>
            <consortium name="Genoscope - CEA"/>
            <person name="William W."/>
        </authorList>
    </citation>
    <scope>NUCLEOTIDE SEQUENCE</scope>
</reference>
<sequence length="616" mass="66851">MRSARILLRARAATATRLRSLSTARSTIARCTPAAARRLSRTPAAARHLSSTPAAARGLSSTVDGEEEPIERDSMEYDVVIVGGGPAGLAAAIRLKQLEETTGNEISVCLLEKASEVGAHVVSGNVFEPRALDELLPDWREDADAPLQTKVEADTFSYLHSETGAIPLPCPPSLHNDGNYVASLSQVVRWLGEKAEALGVEVYPGFSAAEVLYDDRGGVRGVATRDVGLNKDGSKGENYEPGMELLAKQTLLAEGARGSCSEEVMAIFDLRKHCDPQQFGLGVKEVWEIPEEKCQPGLVQHTIGWPLASDTYGGSFLYHMAPNLVHVGLVVGLDYANPHLSPYKEFQRLKHHPAMAKHLEGGDCVAYAARVINEGGLQSVPKLTFPGGVLIGCSAGFLNVPKIKGTHTAMKSGMLAAENVFESIQTEEREAVGYQEAFEASWVYDELYGVRNYKPAFKKWGLFGGVAYAGASAYVMKGKEPWTFRHDSVDSSTTAKVDDPRAKPIQYPKPDGKLSFPLLENVARAVVDHADTQPSHLVVKDEFRDSMVGKTARSLREYGAPEANFCPAGVYEYPDDELVINAQNCVHCKCCSIKMPLEYIKWTVPEGGGGPNYQLT</sequence>
<dbReference type="GO" id="GO:0004174">
    <property type="term" value="F:electron-transferring-flavoprotein dehydrogenase activity"/>
    <property type="evidence" value="ECO:0007669"/>
    <property type="project" value="UniProtKB-UniRule"/>
</dbReference>
<dbReference type="Gene3D" id="3.30.9.90">
    <property type="match status" value="1"/>
</dbReference>
<evidence type="ECO:0000313" key="15">
    <source>
        <dbReference type="EMBL" id="CAH0367689.1"/>
    </source>
</evidence>
<evidence type="ECO:0000256" key="5">
    <source>
        <dbReference type="ARBA" id="ARBA00022723"/>
    </source>
</evidence>
<feature type="compositionally biased region" description="Polar residues" evidence="13">
    <location>
        <begin position="49"/>
        <end position="63"/>
    </location>
</feature>
<evidence type="ECO:0000256" key="9">
    <source>
        <dbReference type="ARBA" id="ARBA00023004"/>
    </source>
</evidence>
<evidence type="ECO:0000256" key="13">
    <source>
        <dbReference type="SAM" id="MobiDB-lite"/>
    </source>
</evidence>
<dbReference type="OrthoDB" id="437331at2759"/>
<dbReference type="InterPro" id="IPR017896">
    <property type="entry name" value="4Fe4S_Fe-S-bd"/>
</dbReference>
<evidence type="ECO:0000256" key="3">
    <source>
        <dbReference type="ARBA" id="ARBA00022448"/>
    </source>
</evidence>
<dbReference type="GO" id="GO:0051539">
    <property type="term" value="F:4 iron, 4 sulfur cluster binding"/>
    <property type="evidence" value="ECO:0007669"/>
    <property type="project" value="UniProtKB-UniRule"/>
</dbReference>
<comment type="function">
    <text evidence="2 12">Accepts electrons from ETF and reduces ubiquinone.</text>
</comment>
<dbReference type="InterPro" id="IPR040156">
    <property type="entry name" value="ETF-QO"/>
</dbReference>
<evidence type="ECO:0000256" key="12">
    <source>
        <dbReference type="RuleBase" id="RU366068"/>
    </source>
</evidence>
<evidence type="ECO:0000256" key="6">
    <source>
        <dbReference type="ARBA" id="ARBA00022827"/>
    </source>
</evidence>
<organism evidence="15 16">
    <name type="scientific">Pelagomonas calceolata</name>
    <dbReference type="NCBI Taxonomy" id="35677"/>
    <lineage>
        <taxon>Eukaryota</taxon>
        <taxon>Sar</taxon>
        <taxon>Stramenopiles</taxon>
        <taxon>Ochrophyta</taxon>
        <taxon>Pelagophyceae</taxon>
        <taxon>Pelagomonadales</taxon>
        <taxon>Pelagomonadaceae</taxon>
        <taxon>Pelagomonas</taxon>
    </lineage>
</organism>
<evidence type="ECO:0000313" key="16">
    <source>
        <dbReference type="Proteomes" id="UP000789595"/>
    </source>
</evidence>
<feature type="region of interest" description="Disordered" evidence="13">
    <location>
        <begin position="41"/>
        <end position="69"/>
    </location>
</feature>
<evidence type="ECO:0000256" key="11">
    <source>
        <dbReference type="ARBA" id="ARBA00023075"/>
    </source>
</evidence>
<dbReference type="Gene3D" id="3.30.70.20">
    <property type="match status" value="1"/>
</dbReference>
<keyword evidence="9 12" id="KW-0408">Iron</keyword>
<comment type="cofactor">
    <cofactor evidence="1 12">
        <name>FAD</name>
        <dbReference type="ChEBI" id="CHEBI:57692"/>
    </cofactor>
</comment>
<accession>A0A8J2WUF3</accession>
<evidence type="ECO:0000256" key="8">
    <source>
        <dbReference type="ARBA" id="ARBA00023002"/>
    </source>
</evidence>
<comment type="cofactor">
    <cofactor evidence="12">
        <name>[4Fe-4S] cluster</name>
        <dbReference type="ChEBI" id="CHEBI:49883"/>
    </cofactor>
    <text evidence="12">Binds 1 [4Fe-4S] cluster.</text>
</comment>
<dbReference type="Proteomes" id="UP000789595">
    <property type="component" value="Unassembled WGS sequence"/>
</dbReference>
<dbReference type="GO" id="GO:0046872">
    <property type="term" value="F:metal ion binding"/>
    <property type="evidence" value="ECO:0007669"/>
    <property type="project" value="UniProtKB-KW"/>
</dbReference>
<dbReference type="AlphaFoldDB" id="A0A8J2WUF3"/>
<keyword evidence="4 12" id="KW-0285">Flavoprotein</keyword>
<gene>
    <name evidence="15" type="ORF">PECAL_2P07240</name>
</gene>
<keyword evidence="11 12" id="KW-0830">Ubiquinone</keyword>
<dbReference type="InterPro" id="IPR036188">
    <property type="entry name" value="FAD/NAD-bd_sf"/>
</dbReference>
<comment type="caution">
    <text evidence="15">The sequence shown here is derived from an EMBL/GenBank/DDBJ whole genome shotgun (WGS) entry which is preliminary data.</text>
</comment>
<evidence type="ECO:0000259" key="14">
    <source>
        <dbReference type="PROSITE" id="PS51379"/>
    </source>
</evidence>
<dbReference type="EC" id="1.5.5.1" evidence="12"/>
<dbReference type="Pfam" id="PF05187">
    <property type="entry name" value="Fer4_ETF_QO"/>
    <property type="match status" value="1"/>
</dbReference>
<evidence type="ECO:0000256" key="1">
    <source>
        <dbReference type="ARBA" id="ARBA00001974"/>
    </source>
</evidence>
<dbReference type="InterPro" id="IPR049398">
    <property type="entry name" value="ETF-QO/FixC_UQ-bd"/>
</dbReference>
<dbReference type="SUPFAM" id="SSF54373">
    <property type="entry name" value="FAD-linked reductases, C-terminal domain"/>
    <property type="match status" value="1"/>
</dbReference>
<keyword evidence="10 12" id="KW-0411">Iron-sulfur</keyword>
<keyword evidence="6 12" id="KW-0274">FAD</keyword>
<keyword evidence="8 12" id="KW-0560">Oxidoreductase</keyword>
<evidence type="ECO:0000256" key="7">
    <source>
        <dbReference type="ARBA" id="ARBA00022982"/>
    </source>
</evidence>
<dbReference type="Pfam" id="PF21162">
    <property type="entry name" value="ETFQO_UQ-bd"/>
    <property type="match status" value="1"/>
</dbReference>
<dbReference type="PANTHER" id="PTHR10617">
    <property type="entry name" value="ELECTRON TRANSFER FLAVOPROTEIN-UBIQUINONE OXIDOREDUCTASE"/>
    <property type="match status" value="1"/>
</dbReference>
<name>A0A8J2WUF3_9STRA</name>
<keyword evidence="16" id="KW-1185">Reference proteome</keyword>
<dbReference type="InterPro" id="IPR007859">
    <property type="entry name" value="ETF-QO/FixX_C"/>
</dbReference>
<evidence type="ECO:0000256" key="10">
    <source>
        <dbReference type="ARBA" id="ARBA00023014"/>
    </source>
</evidence>
<comment type="catalytic activity">
    <reaction evidence="12">
        <text>a ubiquinone + reduced [electron-transfer flavoprotein] = a ubiquinol + oxidized [electron-transfer flavoprotein] + H(+)</text>
        <dbReference type="Rhea" id="RHEA:24052"/>
        <dbReference type="Rhea" id="RHEA-COMP:9565"/>
        <dbReference type="Rhea" id="RHEA-COMP:9566"/>
        <dbReference type="Rhea" id="RHEA-COMP:10685"/>
        <dbReference type="Rhea" id="RHEA-COMP:10686"/>
        <dbReference type="ChEBI" id="CHEBI:15378"/>
        <dbReference type="ChEBI" id="CHEBI:16389"/>
        <dbReference type="ChEBI" id="CHEBI:17976"/>
        <dbReference type="ChEBI" id="CHEBI:57692"/>
        <dbReference type="ChEBI" id="CHEBI:58307"/>
        <dbReference type="EC" id="1.5.5.1"/>
    </reaction>
</comment>
<dbReference type="Pfam" id="PF13450">
    <property type="entry name" value="NAD_binding_8"/>
    <property type="match status" value="1"/>
</dbReference>